<keyword evidence="1" id="KW-0328">Glycosyltransferase</keyword>
<dbReference type="EMBL" id="AMXE01000106">
    <property type="protein sequence ID" value="ENO84488.1"/>
    <property type="molecule type" value="Genomic_DNA"/>
</dbReference>
<dbReference type="GO" id="GO:0008713">
    <property type="term" value="F:ADP-heptose-lipopolysaccharide heptosyltransferase activity"/>
    <property type="evidence" value="ECO:0007669"/>
    <property type="project" value="UniProtKB-EC"/>
</dbReference>
<evidence type="ECO:0000313" key="6">
    <source>
        <dbReference type="EMBL" id="ENO84488.1"/>
    </source>
</evidence>
<sequence>MAQSLFKALKLRGACDIDVLAPGWSLPILERMPEVRRGVVMPLGHGEFGLGKRRTLGKSLAGEGYDQAIVLPGSLKSALVPFFAGIPRRTGFRGEMRYGLLNDLRPLDKAALPMTVQRFAALAAPAGTPLPAPFPMPRLIAQADNQPRLREAHALPAGVPAVAFMPGAEYGPAKQWSIPHFAALARSLAEQGFQVWVLGSNKDREAGEAIAAGNPAVRNLAGLTALGDAVDLLAMSAAAVTNDSGLMHVAAALDVPLVAIYGSSSPEHTPPLSQRVSIQTLRLDCSPCFKRVCPLGHTRCLTDIAPKRVLAALGELGLPCSAPASERSAAAVIPLVPSSLPGA</sequence>
<evidence type="ECO:0000256" key="1">
    <source>
        <dbReference type="ARBA" id="ARBA00022676"/>
    </source>
</evidence>
<dbReference type="Pfam" id="PF01075">
    <property type="entry name" value="Glyco_transf_9"/>
    <property type="match status" value="1"/>
</dbReference>
<reference evidence="6 7" key="1">
    <citation type="submission" date="2012-09" db="EMBL/GenBank/DDBJ databases">
        <title>Draft Genome Sequences of 6 Strains from Genus Thauera.</title>
        <authorList>
            <person name="Liu B."/>
            <person name="Shapleigh J.P."/>
            <person name="Frostegard A.H."/>
        </authorList>
    </citation>
    <scope>NUCLEOTIDE SEQUENCE [LARGE SCALE GENOMIC DNA]</scope>
    <source>
        <strain evidence="7">47Lol / DSM 12138</strain>
    </source>
</reference>
<dbReference type="GO" id="GO:0009244">
    <property type="term" value="P:lipopolysaccharide core region biosynthetic process"/>
    <property type="evidence" value="ECO:0007669"/>
    <property type="project" value="TreeGrafter"/>
</dbReference>
<evidence type="ECO:0000256" key="2">
    <source>
        <dbReference type="ARBA" id="ARBA00022679"/>
    </source>
</evidence>
<dbReference type="SUPFAM" id="SSF53756">
    <property type="entry name" value="UDP-Glycosyltransferase/glycogen phosphorylase"/>
    <property type="match status" value="1"/>
</dbReference>
<comment type="catalytic activity">
    <reaction evidence="5">
        <text>an L-alpha-D-Hep-(1-&gt;5)-[alpha-Kdo-(2-&gt;4)]-alpha-Kdo-(2-&gt;6)-lipid A + ADP-L-glycero-beta-D-manno-heptose = an L-alpha-D-Hep-(1-&gt;3)-L-alpha-D-Hep-(1-&gt;5)-[alpha-Kdo-(2-&gt;4)]-alpha-Kdo-(2-&gt;6)-lipid A + ADP + H(+)</text>
        <dbReference type="Rhea" id="RHEA:74071"/>
        <dbReference type="ChEBI" id="CHEBI:15378"/>
        <dbReference type="ChEBI" id="CHEBI:61506"/>
        <dbReference type="ChEBI" id="CHEBI:193068"/>
        <dbReference type="ChEBI" id="CHEBI:193069"/>
        <dbReference type="ChEBI" id="CHEBI:456216"/>
        <dbReference type="EC" id="2.4.99.24"/>
    </reaction>
</comment>
<protein>
    <recommendedName>
        <fullName evidence="4">lipopolysaccharide heptosyltransferase II</fullName>
        <ecNumber evidence="4">2.4.99.24</ecNumber>
    </recommendedName>
</protein>
<name>N6YQI9_THAL4</name>
<dbReference type="PANTHER" id="PTHR30160:SF7">
    <property type="entry name" value="ADP-HEPTOSE--LPS HEPTOSYLTRANSFERASE 2"/>
    <property type="match status" value="1"/>
</dbReference>
<evidence type="ECO:0000256" key="5">
    <source>
        <dbReference type="ARBA" id="ARBA00047503"/>
    </source>
</evidence>
<accession>N6YQI9</accession>
<gene>
    <name evidence="6" type="ORF">C666_17265</name>
</gene>
<dbReference type="InterPro" id="IPR002201">
    <property type="entry name" value="Glyco_trans_9"/>
</dbReference>
<dbReference type="PANTHER" id="PTHR30160">
    <property type="entry name" value="TETRAACYLDISACCHARIDE 4'-KINASE-RELATED"/>
    <property type="match status" value="1"/>
</dbReference>
<dbReference type="EC" id="2.4.99.24" evidence="4"/>
<organism evidence="6 7">
    <name type="scientific">Thauera linaloolentis (strain DSM 12138 / JCM 21573 / CCUG 41526 / CIP 105981 / IAM 15112 / NBRC 102519 / 47Lol)</name>
    <dbReference type="NCBI Taxonomy" id="1123367"/>
    <lineage>
        <taxon>Bacteria</taxon>
        <taxon>Pseudomonadati</taxon>
        <taxon>Pseudomonadota</taxon>
        <taxon>Betaproteobacteria</taxon>
        <taxon>Rhodocyclales</taxon>
        <taxon>Zoogloeaceae</taxon>
        <taxon>Thauera</taxon>
    </lineage>
</organism>
<dbReference type="Gene3D" id="3.40.50.2000">
    <property type="entry name" value="Glycogen Phosphorylase B"/>
    <property type="match status" value="2"/>
</dbReference>
<keyword evidence="7" id="KW-1185">Reference proteome</keyword>
<dbReference type="InterPro" id="IPR051199">
    <property type="entry name" value="LPS_LOS_Heptosyltrfase"/>
</dbReference>
<proteinExistence type="inferred from homology"/>
<dbReference type="STRING" id="1123367.GCA_000621305_00495"/>
<dbReference type="NCBIfam" id="TIGR02195">
    <property type="entry name" value="heptsyl_trn_II"/>
    <property type="match status" value="1"/>
</dbReference>
<evidence type="ECO:0000313" key="7">
    <source>
        <dbReference type="Proteomes" id="UP000013232"/>
    </source>
</evidence>
<evidence type="ECO:0000256" key="4">
    <source>
        <dbReference type="ARBA" id="ARBA00044042"/>
    </source>
</evidence>
<dbReference type="eggNOG" id="COG0859">
    <property type="taxonomic scope" value="Bacteria"/>
</dbReference>
<comment type="caution">
    <text evidence="6">The sequence shown here is derived from an EMBL/GenBank/DDBJ whole genome shotgun (WGS) entry which is preliminary data.</text>
</comment>
<dbReference type="InterPro" id="IPR011910">
    <property type="entry name" value="RfaF"/>
</dbReference>
<dbReference type="GO" id="GO:0005829">
    <property type="term" value="C:cytosol"/>
    <property type="evidence" value="ECO:0007669"/>
    <property type="project" value="TreeGrafter"/>
</dbReference>
<dbReference type="AlphaFoldDB" id="N6YQI9"/>
<dbReference type="Proteomes" id="UP000013232">
    <property type="component" value="Unassembled WGS sequence"/>
</dbReference>
<dbReference type="FunFam" id="3.40.50.2000:FF:000023">
    <property type="entry name" value="ADP-heptose--LPS heptosyltransferase II"/>
    <property type="match status" value="1"/>
</dbReference>
<keyword evidence="2 6" id="KW-0808">Transferase</keyword>
<evidence type="ECO:0000256" key="3">
    <source>
        <dbReference type="ARBA" id="ARBA00043995"/>
    </source>
</evidence>
<comment type="similarity">
    <text evidence="3">Belongs to the glycosyltransferase 9 family.</text>
</comment>
<dbReference type="CDD" id="cd03789">
    <property type="entry name" value="GT9_LPS_heptosyltransferase"/>
    <property type="match status" value="1"/>
</dbReference>